<name>X6N0D2_RETFI</name>
<accession>X6N0D2</accession>
<feature type="non-terminal residue" evidence="2">
    <location>
        <position position="118"/>
    </location>
</feature>
<dbReference type="EMBL" id="ASPP01013913">
    <property type="protein sequence ID" value="ETO19199.1"/>
    <property type="molecule type" value="Genomic_DNA"/>
</dbReference>
<reference evidence="2 3" key="1">
    <citation type="journal article" date="2013" name="Curr. Biol.">
        <title>The Genome of the Foraminiferan Reticulomyxa filosa.</title>
        <authorList>
            <person name="Glockner G."/>
            <person name="Hulsmann N."/>
            <person name="Schleicher M."/>
            <person name="Noegel A.A."/>
            <person name="Eichinger L."/>
            <person name="Gallinger C."/>
            <person name="Pawlowski J."/>
            <person name="Sierra R."/>
            <person name="Euteneuer U."/>
            <person name="Pillet L."/>
            <person name="Moustafa A."/>
            <person name="Platzer M."/>
            <person name="Groth M."/>
            <person name="Szafranski K."/>
            <person name="Schliwa M."/>
        </authorList>
    </citation>
    <scope>NUCLEOTIDE SEQUENCE [LARGE SCALE GENOMIC DNA]</scope>
</reference>
<sequence>EDKENIPVEEEKCLMWDNFADDDSDDDDDENDENFDPENDYDDDDDDDDEEFIPDDEFVKSDSFSLVKDDTSEPCIDPKQAVIFIFLVKQAKEILKFLDAIESKQKSKKKAQKRKKET</sequence>
<feature type="region of interest" description="Disordered" evidence="1">
    <location>
        <begin position="1"/>
        <end position="55"/>
    </location>
</feature>
<comment type="caution">
    <text evidence="2">The sequence shown here is derived from an EMBL/GenBank/DDBJ whole genome shotgun (WGS) entry which is preliminary data.</text>
</comment>
<organism evidence="2 3">
    <name type="scientific">Reticulomyxa filosa</name>
    <dbReference type="NCBI Taxonomy" id="46433"/>
    <lineage>
        <taxon>Eukaryota</taxon>
        <taxon>Sar</taxon>
        <taxon>Rhizaria</taxon>
        <taxon>Retaria</taxon>
        <taxon>Foraminifera</taxon>
        <taxon>Monothalamids</taxon>
        <taxon>Reticulomyxidae</taxon>
        <taxon>Reticulomyxa</taxon>
    </lineage>
</organism>
<feature type="non-terminal residue" evidence="2">
    <location>
        <position position="1"/>
    </location>
</feature>
<dbReference type="AlphaFoldDB" id="X6N0D2"/>
<evidence type="ECO:0000313" key="3">
    <source>
        <dbReference type="Proteomes" id="UP000023152"/>
    </source>
</evidence>
<protein>
    <submittedName>
        <fullName evidence="2">Uncharacterized protein</fullName>
    </submittedName>
</protein>
<evidence type="ECO:0000313" key="2">
    <source>
        <dbReference type="EMBL" id="ETO19199.1"/>
    </source>
</evidence>
<keyword evidence="3" id="KW-1185">Reference proteome</keyword>
<dbReference type="Proteomes" id="UP000023152">
    <property type="component" value="Unassembled WGS sequence"/>
</dbReference>
<feature type="compositionally biased region" description="Acidic residues" evidence="1">
    <location>
        <begin position="19"/>
        <end position="55"/>
    </location>
</feature>
<proteinExistence type="predicted"/>
<evidence type="ECO:0000256" key="1">
    <source>
        <dbReference type="SAM" id="MobiDB-lite"/>
    </source>
</evidence>
<feature type="compositionally biased region" description="Basic and acidic residues" evidence="1">
    <location>
        <begin position="1"/>
        <end position="14"/>
    </location>
</feature>
<gene>
    <name evidence="2" type="ORF">RFI_18031</name>
</gene>